<dbReference type="Proteomes" id="UP000005239">
    <property type="component" value="Unassembled WGS sequence"/>
</dbReference>
<sequence length="132" mass="14820">MDSAMDILDASFPIIHAVIFTIGVVNNVSLLLASFLRTPKMLKNYSIIIKFETFNDLFAVLDPSLLHSRDTEQSKAFVSLQAQTVHAMLPPITIIGVCIYLVGFFDIYKHAALEKAILALRYIFPGTFYSYN</sequence>
<keyword evidence="2" id="KW-1185">Reference proteome</keyword>
<organism evidence="1 2">
    <name type="scientific">Pristionchus pacificus</name>
    <name type="common">Parasitic nematode worm</name>
    <dbReference type="NCBI Taxonomy" id="54126"/>
    <lineage>
        <taxon>Eukaryota</taxon>
        <taxon>Metazoa</taxon>
        <taxon>Ecdysozoa</taxon>
        <taxon>Nematoda</taxon>
        <taxon>Chromadorea</taxon>
        <taxon>Rhabditida</taxon>
        <taxon>Rhabditina</taxon>
        <taxon>Diplogasteromorpha</taxon>
        <taxon>Diplogasteroidea</taxon>
        <taxon>Neodiplogasteridae</taxon>
        <taxon>Pristionchus</taxon>
    </lineage>
</organism>
<name>A0A2A6B8R6_PRIPA</name>
<accession>A0A8R1V1F7</accession>
<protein>
    <submittedName>
        <fullName evidence="1">G protein-coupled receptor</fullName>
    </submittedName>
</protein>
<evidence type="ECO:0000313" key="2">
    <source>
        <dbReference type="Proteomes" id="UP000005239"/>
    </source>
</evidence>
<dbReference type="InterPro" id="IPR050920">
    <property type="entry name" value="Nematode_rcpt-like_delta"/>
</dbReference>
<dbReference type="AlphaFoldDB" id="A0A2A6B8R6"/>
<dbReference type="PANTHER" id="PTHR22945:SF40">
    <property type="entry name" value="SERPENTINE RECEPTOR, CLASS D (DELTA)-RELATED"/>
    <property type="match status" value="1"/>
</dbReference>
<reference evidence="2" key="1">
    <citation type="journal article" date="2008" name="Nat. Genet.">
        <title>The Pristionchus pacificus genome provides a unique perspective on nematode lifestyle and parasitism.</title>
        <authorList>
            <person name="Dieterich C."/>
            <person name="Clifton S.W."/>
            <person name="Schuster L.N."/>
            <person name="Chinwalla A."/>
            <person name="Delehaunty K."/>
            <person name="Dinkelacker I."/>
            <person name="Fulton L."/>
            <person name="Fulton R."/>
            <person name="Godfrey J."/>
            <person name="Minx P."/>
            <person name="Mitreva M."/>
            <person name="Roeseler W."/>
            <person name="Tian H."/>
            <person name="Witte H."/>
            <person name="Yang S.P."/>
            <person name="Wilson R.K."/>
            <person name="Sommer R.J."/>
        </authorList>
    </citation>
    <scope>NUCLEOTIDE SEQUENCE [LARGE SCALE GENOMIC DNA]</scope>
    <source>
        <strain evidence="2">PS312</strain>
    </source>
</reference>
<gene>
    <name evidence="1" type="primary">WBGene00282142</name>
</gene>
<reference evidence="1" key="2">
    <citation type="submission" date="2022-06" db="UniProtKB">
        <authorList>
            <consortium name="EnsemblMetazoa"/>
        </authorList>
    </citation>
    <scope>IDENTIFICATION</scope>
    <source>
        <strain evidence="1">PS312</strain>
    </source>
</reference>
<dbReference type="PANTHER" id="PTHR22945">
    <property type="entry name" value="SERPENTINE RECEPTOR, CLASS D DELTA"/>
    <property type="match status" value="1"/>
</dbReference>
<accession>A0A2A6B8R6</accession>
<dbReference type="EnsemblMetazoa" id="PPA43773.1">
    <property type="protein sequence ID" value="PPA43773.1"/>
    <property type="gene ID" value="WBGene00282142"/>
</dbReference>
<evidence type="ECO:0000313" key="1">
    <source>
        <dbReference type="EnsemblMetazoa" id="PPA43773.1"/>
    </source>
</evidence>
<proteinExistence type="predicted"/>
<dbReference type="OrthoDB" id="5808087at2759"/>